<proteinExistence type="predicted"/>
<keyword evidence="3" id="KW-1185">Reference proteome</keyword>
<dbReference type="EnsemblBacteria" id="ACO78089">
    <property type="protein sequence ID" value="ACO78089"/>
    <property type="gene ID" value="Avin_18770"/>
</dbReference>
<feature type="region of interest" description="Disordered" evidence="1">
    <location>
        <begin position="1"/>
        <end position="68"/>
    </location>
</feature>
<organism evidence="2 3">
    <name type="scientific">Azotobacter vinelandii (strain DJ / ATCC BAA-1303)</name>
    <dbReference type="NCBI Taxonomy" id="322710"/>
    <lineage>
        <taxon>Bacteria</taxon>
        <taxon>Pseudomonadati</taxon>
        <taxon>Pseudomonadota</taxon>
        <taxon>Gammaproteobacteria</taxon>
        <taxon>Pseudomonadales</taxon>
        <taxon>Pseudomonadaceae</taxon>
        <taxon>Azotobacter</taxon>
    </lineage>
</organism>
<evidence type="ECO:0000313" key="2">
    <source>
        <dbReference type="EMBL" id="ACO78089.1"/>
    </source>
</evidence>
<sequence length="106" mass="11609">MCAGGMHGSLPTSQGAEGAWESIRLPRGSGSIRDRSRPGLPAGPTHSAPNMPSTSPNGHDASAEQPDLPDICLPEWGRCRIARQWHRQRSLIYTKVHKCQTLKTIW</sequence>
<evidence type="ECO:0000313" key="3">
    <source>
        <dbReference type="Proteomes" id="UP000002424"/>
    </source>
</evidence>
<evidence type="ECO:0000256" key="1">
    <source>
        <dbReference type="SAM" id="MobiDB-lite"/>
    </source>
</evidence>
<gene>
    <name evidence="2" type="ordered locus">Avin_18770</name>
</gene>
<reference evidence="2 3" key="1">
    <citation type="journal article" date="2009" name="J. Bacteriol.">
        <title>Genome sequence of Azotobacter vinelandii, an obligate aerobe specialized to support diverse anaerobic metabolic processes.</title>
        <authorList>
            <person name="Setubal J.C."/>
            <person name="dos Santos P."/>
            <person name="Goldman B.S."/>
            <person name="Ertesvag H."/>
            <person name="Espin G."/>
            <person name="Rubio L.M."/>
            <person name="Valla S."/>
            <person name="Almeida N.F."/>
            <person name="Balasubramanian D."/>
            <person name="Cromes L."/>
            <person name="Curatti L."/>
            <person name="Du Z."/>
            <person name="Godsy E."/>
            <person name="Goodner B."/>
            <person name="Hellner-Burris K."/>
            <person name="Hernandez J.A."/>
            <person name="Houmiel K."/>
            <person name="Imperial J."/>
            <person name="Kennedy C."/>
            <person name="Larson T.J."/>
            <person name="Latreille P."/>
            <person name="Ligon L.S."/>
            <person name="Lu J."/>
            <person name="Maerk M."/>
            <person name="Miller N.M."/>
            <person name="Norton S."/>
            <person name="O'Carroll I.P."/>
            <person name="Paulsen I."/>
            <person name="Raulfs E.C."/>
            <person name="Roemer R."/>
            <person name="Rosser J."/>
            <person name="Segura D."/>
            <person name="Slater S."/>
            <person name="Stricklin S.L."/>
            <person name="Studholme D.J."/>
            <person name="Sun J."/>
            <person name="Viana C.J."/>
            <person name="Wallin E."/>
            <person name="Wang B."/>
            <person name="Wheeler C."/>
            <person name="Zhu H."/>
            <person name="Dean D.R."/>
            <person name="Dixon R."/>
            <person name="Wood D."/>
        </authorList>
    </citation>
    <scope>NUCLEOTIDE SEQUENCE [LARGE SCALE GENOMIC DNA]</scope>
    <source>
        <strain evidence="3">DJ / ATCC BAA-1303</strain>
    </source>
</reference>
<dbReference type="HOGENOM" id="CLU_2217616_0_0_6"/>
<dbReference type="EMBL" id="CP001157">
    <property type="protein sequence ID" value="ACO78089.1"/>
    <property type="molecule type" value="Genomic_DNA"/>
</dbReference>
<protein>
    <submittedName>
        <fullName evidence="2">Uncharacterized protein</fullName>
    </submittedName>
</protein>
<name>C1DDW8_AZOVD</name>
<accession>C1DDW8</accession>
<dbReference type="Proteomes" id="UP000002424">
    <property type="component" value="Chromosome"/>
</dbReference>
<dbReference type="STRING" id="322710.Avin_18770"/>
<dbReference type="AlphaFoldDB" id="C1DDW8"/>
<feature type="compositionally biased region" description="Polar residues" evidence="1">
    <location>
        <begin position="47"/>
        <end position="57"/>
    </location>
</feature>
<dbReference type="KEGG" id="avn:Avin_18770"/>